<dbReference type="PANTHER" id="PTHR30579">
    <property type="entry name" value="TRANSCRIPTIONAL REGULATOR"/>
    <property type="match status" value="1"/>
</dbReference>
<keyword evidence="6" id="KW-0804">Transcription</keyword>
<dbReference type="Pfam" id="PF00126">
    <property type="entry name" value="HTH_1"/>
    <property type="match status" value="1"/>
</dbReference>
<keyword evidence="4" id="KW-0805">Transcription regulation</keyword>
<dbReference type="AlphaFoldDB" id="B9TF39"/>
<feature type="domain" description="HTH lysR-type" evidence="7">
    <location>
        <begin position="1"/>
        <end position="58"/>
    </location>
</feature>
<organism evidence="8 9">
    <name type="scientific">Ricinus communis</name>
    <name type="common">Castor bean</name>
    <dbReference type="NCBI Taxonomy" id="3988"/>
    <lineage>
        <taxon>Eukaryota</taxon>
        <taxon>Viridiplantae</taxon>
        <taxon>Streptophyta</taxon>
        <taxon>Embryophyta</taxon>
        <taxon>Tracheophyta</taxon>
        <taxon>Spermatophyta</taxon>
        <taxon>Magnoliopsida</taxon>
        <taxon>eudicotyledons</taxon>
        <taxon>Gunneridae</taxon>
        <taxon>Pentapetalae</taxon>
        <taxon>rosids</taxon>
        <taxon>fabids</taxon>
        <taxon>Malpighiales</taxon>
        <taxon>Euphorbiaceae</taxon>
        <taxon>Acalyphoideae</taxon>
        <taxon>Acalypheae</taxon>
        <taxon>Ricinus</taxon>
    </lineage>
</organism>
<dbReference type="InParanoid" id="B9TF39"/>
<name>B9TF39_RICCO</name>
<dbReference type="PROSITE" id="PS50931">
    <property type="entry name" value="HTH_LYSR"/>
    <property type="match status" value="1"/>
</dbReference>
<accession>B9TF39</accession>
<comment type="similarity">
    <text evidence="2">Belongs to the LysR transcriptional regulatory family.</text>
</comment>
<comment type="function">
    <text evidence="1">Trans-acting transcriptional regulator of RuBisCO genes (rbcL and rbcS) expression.</text>
</comment>
<dbReference type="PANTHER" id="PTHR30579:SF8">
    <property type="entry name" value="HTH-TYPE TRANSCRIPTIONAL REGULATOR HDFR"/>
    <property type="match status" value="1"/>
</dbReference>
<evidence type="ECO:0000256" key="2">
    <source>
        <dbReference type="ARBA" id="ARBA00009437"/>
    </source>
</evidence>
<evidence type="ECO:0000256" key="1">
    <source>
        <dbReference type="ARBA" id="ARBA00003782"/>
    </source>
</evidence>
<dbReference type="SUPFAM" id="SSF46785">
    <property type="entry name" value="Winged helix' DNA-binding domain"/>
    <property type="match status" value="1"/>
</dbReference>
<dbReference type="Proteomes" id="UP000008311">
    <property type="component" value="Unassembled WGS sequence"/>
</dbReference>
<evidence type="ECO:0000256" key="5">
    <source>
        <dbReference type="ARBA" id="ARBA00023125"/>
    </source>
</evidence>
<reference evidence="9" key="1">
    <citation type="journal article" date="2010" name="Nat. Biotechnol.">
        <title>Draft genome sequence of the oilseed species Ricinus communis.</title>
        <authorList>
            <person name="Chan A.P."/>
            <person name="Crabtree J."/>
            <person name="Zhao Q."/>
            <person name="Lorenzi H."/>
            <person name="Orvis J."/>
            <person name="Puiu D."/>
            <person name="Melake-Berhan A."/>
            <person name="Jones K.M."/>
            <person name="Redman J."/>
            <person name="Chen G."/>
            <person name="Cahoon E.B."/>
            <person name="Gedil M."/>
            <person name="Stanke M."/>
            <person name="Haas B.J."/>
            <person name="Wortman J.R."/>
            <person name="Fraser-Liggett C.M."/>
            <person name="Ravel J."/>
            <person name="Rabinowicz P.D."/>
        </authorList>
    </citation>
    <scope>NUCLEOTIDE SEQUENCE [LARGE SCALE GENOMIC DNA]</scope>
    <source>
        <strain evidence="9">cv. Hale</strain>
    </source>
</reference>
<dbReference type="GO" id="GO:0003677">
    <property type="term" value="F:DNA binding"/>
    <property type="evidence" value="ECO:0007669"/>
    <property type="project" value="UniProtKB-KW"/>
</dbReference>
<keyword evidence="9" id="KW-1185">Reference proteome</keyword>
<dbReference type="EMBL" id="EQ979493">
    <property type="protein sequence ID" value="EEF25524.1"/>
    <property type="molecule type" value="Genomic_DNA"/>
</dbReference>
<sequence>MDINLARTFLEIARTGSFNGAAQNLHVTQTTVTARIQSLESMLGCKLFIRNKSGAKLSDNGKRFMLYAGQLVESWSAAKRDLPLPSGTERIVTIGGEISLWNPLLLSWMKSLRDEKPELALRVEVDEPTTLHQKLERGVMSAAIVHLPEYWMGMQ</sequence>
<evidence type="ECO:0000313" key="9">
    <source>
        <dbReference type="Proteomes" id="UP000008311"/>
    </source>
</evidence>
<dbReference type="InterPro" id="IPR050176">
    <property type="entry name" value="LTTR"/>
</dbReference>
<dbReference type="InterPro" id="IPR000847">
    <property type="entry name" value="LysR_HTH_N"/>
</dbReference>
<dbReference type="Gene3D" id="1.10.10.10">
    <property type="entry name" value="Winged helix-like DNA-binding domain superfamily/Winged helix DNA-binding domain"/>
    <property type="match status" value="1"/>
</dbReference>
<dbReference type="InterPro" id="IPR036388">
    <property type="entry name" value="WH-like_DNA-bd_sf"/>
</dbReference>
<gene>
    <name evidence="8" type="ORF">RCOM_1812220</name>
</gene>
<evidence type="ECO:0000313" key="8">
    <source>
        <dbReference type="EMBL" id="EEF25524.1"/>
    </source>
</evidence>
<evidence type="ECO:0000259" key="7">
    <source>
        <dbReference type="PROSITE" id="PS50931"/>
    </source>
</evidence>
<dbReference type="GO" id="GO:0003700">
    <property type="term" value="F:DNA-binding transcription factor activity"/>
    <property type="evidence" value="ECO:0007669"/>
    <property type="project" value="InterPro"/>
</dbReference>
<evidence type="ECO:0000256" key="6">
    <source>
        <dbReference type="ARBA" id="ARBA00023163"/>
    </source>
</evidence>
<evidence type="ECO:0000256" key="4">
    <source>
        <dbReference type="ARBA" id="ARBA00023015"/>
    </source>
</evidence>
<feature type="non-terminal residue" evidence="8">
    <location>
        <position position="155"/>
    </location>
</feature>
<evidence type="ECO:0000256" key="3">
    <source>
        <dbReference type="ARBA" id="ARBA00018907"/>
    </source>
</evidence>
<dbReference type="InterPro" id="IPR036390">
    <property type="entry name" value="WH_DNA-bd_sf"/>
</dbReference>
<protein>
    <recommendedName>
        <fullName evidence="3">Probable RuBisCO transcriptional regulator</fullName>
    </recommendedName>
</protein>
<keyword evidence="5" id="KW-0238">DNA-binding</keyword>
<dbReference type="PRINTS" id="PR00039">
    <property type="entry name" value="HTHLYSR"/>
</dbReference>
<proteinExistence type="inferred from homology"/>
<dbReference type="FunFam" id="1.10.10.10:FF:000001">
    <property type="entry name" value="LysR family transcriptional regulator"/>
    <property type="match status" value="1"/>
</dbReference>